<organism evidence="1 2">
    <name type="scientific">Pristionchus pacificus</name>
    <name type="common">Parasitic nematode worm</name>
    <dbReference type="NCBI Taxonomy" id="54126"/>
    <lineage>
        <taxon>Eukaryota</taxon>
        <taxon>Metazoa</taxon>
        <taxon>Ecdysozoa</taxon>
        <taxon>Nematoda</taxon>
        <taxon>Chromadorea</taxon>
        <taxon>Rhabditida</taxon>
        <taxon>Rhabditina</taxon>
        <taxon>Diplogasteromorpha</taxon>
        <taxon>Diplogasteroidea</taxon>
        <taxon>Neodiplogasteridae</taxon>
        <taxon>Pristionchus</taxon>
    </lineage>
</organism>
<gene>
    <name evidence="1" type="primary">WBGene00283997</name>
</gene>
<reference evidence="1" key="2">
    <citation type="submission" date="2022-06" db="UniProtKB">
        <authorList>
            <consortium name="EnsemblMetazoa"/>
        </authorList>
    </citation>
    <scope>IDENTIFICATION</scope>
    <source>
        <strain evidence="1">PS312</strain>
    </source>
</reference>
<proteinExistence type="predicted"/>
<protein>
    <submittedName>
        <fullName evidence="1">Uncharacterized protein</fullName>
    </submittedName>
</protein>
<accession>A0A8R1V4D3</accession>
<sequence>MDGLNVTACWCTESTVDGVVLEETQWLLLLPAEPQRRSDNECRELGTEKRTDMANIRNGVLSKMLKVDRLVPNVT</sequence>
<dbReference type="AlphaFoldDB" id="A0A2A6CKZ4"/>
<evidence type="ECO:0000313" key="2">
    <source>
        <dbReference type="Proteomes" id="UP000005239"/>
    </source>
</evidence>
<evidence type="ECO:0000313" key="1">
    <source>
        <dbReference type="EnsemblMetazoa" id="PPA45628.1"/>
    </source>
</evidence>
<accession>A0A2A6CKZ4</accession>
<keyword evidence="2" id="KW-1185">Reference proteome</keyword>
<dbReference type="EnsemblMetazoa" id="PPA45628.1">
    <property type="protein sequence ID" value="PPA45628.1"/>
    <property type="gene ID" value="WBGene00283997"/>
</dbReference>
<dbReference type="Proteomes" id="UP000005239">
    <property type="component" value="Unassembled WGS sequence"/>
</dbReference>
<reference evidence="2" key="1">
    <citation type="journal article" date="2008" name="Nat. Genet.">
        <title>The Pristionchus pacificus genome provides a unique perspective on nematode lifestyle and parasitism.</title>
        <authorList>
            <person name="Dieterich C."/>
            <person name="Clifton S.W."/>
            <person name="Schuster L.N."/>
            <person name="Chinwalla A."/>
            <person name="Delehaunty K."/>
            <person name="Dinkelacker I."/>
            <person name="Fulton L."/>
            <person name="Fulton R."/>
            <person name="Godfrey J."/>
            <person name="Minx P."/>
            <person name="Mitreva M."/>
            <person name="Roeseler W."/>
            <person name="Tian H."/>
            <person name="Witte H."/>
            <person name="Yang S.P."/>
            <person name="Wilson R.K."/>
            <person name="Sommer R.J."/>
        </authorList>
    </citation>
    <scope>NUCLEOTIDE SEQUENCE [LARGE SCALE GENOMIC DNA]</scope>
    <source>
        <strain evidence="2">PS312</strain>
    </source>
</reference>
<name>A0A2A6CKZ4_PRIPA</name>